<dbReference type="Proteomes" id="UP000261640">
    <property type="component" value="Unplaced"/>
</dbReference>
<dbReference type="InterPro" id="IPR003879">
    <property type="entry name" value="Butyrophylin_SPRY"/>
</dbReference>
<keyword evidence="9" id="KW-0393">Immunoglobulin domain</keyword>
<evidence type="ECO:0000256" key="2">
    <source>
        <dbReference type="ARBA" id="ARBA00007591"/>
    </source>
</evidence>
<dbReference type="SUPFAM" id="SSF48726">
    <property type="entry name" value="Immunoglobulin"/>
    <property type="match status" value="2"/>
</dbReference>
<reference evidence="12" key="1">
    <citation type="submission" date="2025-08" db="UniProtKB">
        <authorList>
            <consortium name="Ensembl"/>
        </authorList>
    </citation>
    <scope>IDENTIFICATION</scope>
</reference>
<dbReference type="GO" id="GO:0001817">
    <property type="term" value="P:regulation of cytokine production"/>
    <property type="evidence" value="ECO:0007669"/>
    <property type="project" value="TreeGrafter"/>
</dbReference>
<dbReference type="GO" id="GO:0050863">
    <property type="term" value="P:regulation of T cell activation"/>
    <property type="evidence" value="ECO:0007669"/>
    <property type="project" value="UniProtKB-ARBA"/>
</dbReference>
<dbReference type="InterPro" id="IPR053896">
    <property type="entry name" value="BTN3A2-like_Ig-C"/>
</dbReference>
<evidence type="ECO:0000313" key="13">
    <source>
        <dbReference type="Proteomes" id="UP000261640"/>
    </source>
</evidence>
<dbReference type="InterPro" id="IPR043136">
    <property type="entry name" value="B30.2/SPRY_sf"/>
</dbReference>
<dbReference type="InterPro" id="IPR007110">
    <property type="entry name" value="Ig-like_dom"/>
</dbReference>
<evidence type="ECO:0000313" key="12">
    <source>
        <dbReference type="Ensembl" id="ENSMAMP00000037001.1"/>
    </source>
</evidence>
<dbReference type="PANTHER" id="PTHR24100:SF149">
    <property type="entry name" value="BG-LIKE ANTIGEN 1-RELATED"/>
    <property type="match status" value="1"/>
</dbReference>
<keyword evidence="5" id="KW-1133">Transmembrane helix</keyword>
<dbReference type="SUPFAM" id="SSF49899">
    <property type="entry name" value="Concanavalin A-like lectins/glucanases"/>
    <property type="match status" value="1"/>
</dbReference>
<keyword evidence="7" id="KW-1015">Disulfide bond</keyword>
<proteinExistence type="inferred from homology"/>
<keyword evidence="8" id="KW-0325">Glycoprotein</keyword>
<dbReference type="InterPro" id="IPR003877">
    <property type="entry name" value="SPRY_dom"/>
</dbReference>
<comment type="similarity">
    <text evidence="2">Belongs to the immunoglobulin superfamily. BTN/MOG family.</text>
</comment>
<keyword evidence="13" id="KW-1185">Reference proteome</keyword>
<organism evidence="12 13">
    <name type="scientific">Mastacembelus armatus</name>
    <name type="common">zig-zag eel</name>
    <dbReference type="NCBI Taxonomy" id="205130"/>
    <lineage>
        <taxon>Eukaryota</taxon>
        <taxon>Metazoa</taxon>
        <taxon>Chordata</taxon>
        <taxon>Craniata</taxon>
        <taxon>Vertebrata</taxon>
        <taxon>Euteleostomi</taxon>
        <taxon>Actinopterygii</taxon>
        <taxon>Neopterygii</taxon>
        <taxon>Teleostei</taxon>
        <taxon>Neoteleostei</taxon>
        <taxon>Acanthomorphata</taxon>
        <taxon>Anabantaria</taxon>
        <taxon>Synbranchiformes</taxon>
        <taxon>Mastacembelidae</taxon>
        <taxon>Mastacembelus</taxon>
    </lineage>
</organism>
<evidence type="ECO:0008006" key="14">
    <source>
        <dbReference type="Google" id="ProtNLM"/>
    </source>
</evidence>
<dbReference type="GO" id="GO:0005102">
    <property type="term" value="F:signaling receptor binding"/>
    <property type="evidence" value="ECO:0007669"/>
    <property type="project" value="TreeGrafter"/>
</dbReference>
<feature type="domain" description="Ig-like" evidence="11">
    <location>
        <begin position="150"/>
        <end position="222"/>
    </location>
</feature>
<dbReference type="PROSITE" id="PS50835">
    <property type="entry name" value="IG_LIKE"/>
    <property type="match status" value="2"/>
</dbReference>
<dbReference type="Gene3D" id="2.60.120.920">
    <property type="match status" value="1"/>
</dbReference>
<dbReference type="Pfam" id="PF22705">
    <property type="entry name" value="C2-set_3"/>
    <property type="match status" value="1"/>
</dbReference>
<evidence type="ECO:0000256" key="9">
    <source>
        <dbReference type="ARBA" id="ARBA00023319"/>
    </source>
</evidence>
<evidence type="ECO:0000256" key="3">
    <source>
        <dbReference type="ARBA" id="ARBA00022692"/>
    </source>
</evidence>
<reference evidence="12" key="2">
    <citation type="submission" date="2025-09" db="UniProtKB">
        <authorList>
            <consortium name="Ensembl"/>
        </authorList>
    </citation>
    <scope>IDENTIFICATION</scope>
</reference>
<dbReference type="GO" id="GO:0009897">
    <property type="term" value="C:external side of plasma membrane"/>
    <property type="evidence" value="ECO:0007669"/>
    <property type="project" value="TreeGrafter"/>
</dbReference>
<dbReference type="FunFam" id="2.60.40.10:FF:000142">
    <property type="entry name" value="V-set domain-containing T-cell activation inhibitor 1"/>
    <property type="match status" value="1"/>
</dbReference>
<dbReference type="AlphaFoldDB" id="A0A7N8WN63"/>
<evidence type="ECO:0000256" key="4">
    <source>
        <dbReference type="ARBA" id="ARBA00022729"/>
    </source>
</evidence>
<evidence type="ECO:0000256" key="1">
    <source>
        <dbReference type="ARBA" id="ARBA00004479"/>
    </source>
</evidence>
<dbReference type="Ensembl" id="ENSMAMT00000057818.1">
    <property type="protein sequence ID" value="ENSMAMP00000037001.1"/>
    <property type="gene ID" value="ENSMAMG00000026435.1"/>
</dbReference>
<dbReference type="InterPro" id="IPR036179">
    <property type="entry name" value="Ig-like_dom_sf"/>
</dbReference>
<dbReference type="InterPro" id="IPR001870">
    <property type="entry name" value="B30.2/SPRY"/>
</dbReference>
<evidence type="ECO:0000256" key="7">
    <source>
        <dbReference type="ARBA" id="ARBA00023157"/>
    </source>
</evidence>
<dbReference type="InterPro" id="IPR003599">
    <property type="entry name" value="Ig_sub"/>
</dbReference>
<dbReference type="InterPro" id="IPR013783">
    <property type="entry name" value="Ig-like_fold"/>
</dbReference>
<name>A0A7N8WN63_9TELE</name>
<sequence length="470" mass="52557">NPLQQPAGLFRCYLSLPPPPSAHPVKLPTVLAQRGHMIILPCWLNPPQNAEDLEVRWYRDGHFDTPIMLYQKRLSDTSKEASYVGRVSFGLKDAESGGLKAGDVSLKLLNVTVSDEGVYNCYISSDQGYDKATVSLHVTGECHTTQKKENAVSVSCESTGWYPQPWLCWSDQKQNLTSNSLKYSKDSSGLVSVHSSLLVSSSSDVSCSVGLSDGEAKETSVHLEIGTLSIHRNTQTVCCITYCLYSLECGVEFMLTVLYLLYVNRWLLNIKLNGEDNEYLTVKEGKLRDNIKKFKFSDETNNIYKTAIKGDPGFSTGKHYWEVSLGNEGLGLKQSWWVGVTNVTVPQESKLQGPNSYDGFWFLSSSPERKDSFQFSTEPKVSFPVHSRPQTIGVYLNYDRGELSFFNVEDKHVIGTLTAKFTGKVFPLFNPGIGDKAPMEILQRTAEDLRKHNKMSYTLISTGSIYSMYT</sequence>
<dbReference type="InterPro" id="IPR013320">
    <property type="entry name" value="ConA-like_dom_sf"/>
</dbReference>
<accession>A0A7N8WN63</accession>
<comment type="subcellular location">
    <subcellularLocation>
        <location evidence="1">Membrane</location>
        <topology evidence="1">Single-pass type I membrane protein</topology>
    </subcellularLocation>
</comment>
<dbReference type="InterPro" id="IPR050504">
    <property type="entry name" value="IgSF_BTN/MOG"/>
</dbReference>
<dbReference type="Pfam" id="PF00622">
    <property type="entry name" value="SPRY"/>
    <property type="match status" value="1"/>
</dbReference>
<evidence type="ECO:0000256" key="6">
    <source>
        <dbReference type="ARBA" id="ARBA00023136"/>
    </source>
</evidence>
<dbReference type="Gene3D" id="2.60.40.10">
    <property type="entry name" value="Immunoglobulins"/>
    <property type="match status" value="2"/>
</dbReference>
<dbReference type="PRINTS" id="PR01407">
    <property type="entry name" value="BUTYPHLNCDUF"/>
</dbReference>
<evidence type="ECO:0000256" key="8">
    <source>
        <dbReference type="ARBA" id="ARBA00023180"/>
    </source>
</evidence>
<keyword evidence="3" id="KW-0812">Transmembrane</keyword>
<dbReference type="GO" id="GO:0050852">
    <property type="term" value="P:T cell receptor signaling pathway"/>
    <property type="evidence" value="ECO:0007669"/>
    <property type="project" value="TreeGrafter"/>
</dbReference>
<keyword evidence="6" id="KW-0472">Membrane</keyword>
<keyword evidence="4" id="KW-0732">Signal</keyword>
<dbReference type="SMART" id="SM00409">
    <property type="entry name" value="IG"/>
    <property type="match status" value="1"/>
</dbReference>
<dbReference type="GO" id="GO:1903037">
    <property type="term" value="P:regulation of leukocyte cell-cell adhesion"/>
    <property type="evidence" value="ECO:0007669"/>
    <property type="project" value="UniProtKB-ARBA"/>
</dbReference>
<dbReference type="InParanoid" id="A0A7N8WN63"/>
<feature type="domain" description="B30.2/SPRY" evidence="10">
    <location>
        <begin position="252"/>
        <end position="448"/>
    </location>
</feature>
<evidence type="ECO:0000256" key="5">
    <source>
        <dbReference type="ARBA" id="ARBA00022989"/>
    </source>
</evidence>
<evidence type="ECO:0000259" key="10">
    <source>
        <dbReference type="PROSITE" id="PS50188"/>
    </source>
</evidence>
<dbReference type="InterPro" id="IPR013106">
    <property type="entry name" value="Ig_V-set"/>
</dbReference>
<feature type="domain" description="Ig-like" evidence="11">
    <location>
        <begin position="20"/>
        <end position="135"/>
    </location>
</feature>
<dbReference type="PROSITE" id="PS50188">
    <property type="entry name" value="B302_SPRY"/>
    <property type="match status" value="1"/>
</dbReference>
<dbReference type="Pfam" id="PF07686">
    <property type="entry name" value="V-set"/>
    <property type="match status" value="1"/>
</dbReference>
<dbReference type="SMART" id="SM00449">
    <property type="entry name" value="SPRY"/>
    <property type="match status" value="1"/>
</dbReference>
<protein>
    <recommendedName>
        <fullName evidence="14">Ig-like domain-containing protein</fullName>
    </recommendedName>
</protein>
<evidence type="ECO:0000259" key="11">
    <source>
        <dbReference type="PROSITE" id="PS50835"/>
    </source>
</evidence>
<dbReference type="PANTHER" id="PTHR24100">
    <property type="entry name" value="BUTYROPHILIN"/>
    <property type="match status" value="1"/>
</dbReference>
<dbReference type="GeneTree" id="ENSGT01120000271914"/>